<dbReference type="KEGG" id="cdet:87938250"/>
<evidence type="ECO:0000313" key="1">
    <source>
        <dbReference type="EMBL" id="WQF76733.1"/>
    </source>
</evidence>
<keyword evidence="2" id="KW-1185">Reference proteome</keyword>
<dbReference type="GeneID" id="87938250"/>
<dbReference type="EMBL" id="CP137305">
    <property type="protein sequence ID" value="WQF76733.1"/>
    <property type="molecule type" value="Genomic_DNA"/>
</dbReference>
<gene>
    <name evidence="1" type="ORF">CDEST_01747</name>
</gene>
<dbReference type="Proteomes" id="UP001322277">
    <property type="component" value="Chromosome 1"/>
</dbReference>
<dbReference type="AlphaFoldDB" id="A0AAX4I165"/>
<evidence type="ECO:0000313" key="2">
    <source>
        <dbReference type="Proteomes" id="UP001322277"/>
    </source>
</evidence>
<accession>A0AAX4I165</accession>
<protein>
    <submittedName>
        <fullName evidence="1">Uncharacterized protein</fullName>
    </submittedName>
</protein>
<dbReference type="RefSeq" id="XP_062773957.1">
    <property type="nucleotide sequence ID" value="XM_062917906.1"/>
</dbReference>
<organism evidence="1 2">
    <name type="scientific">Colletotrichum destructivum</name>
    <dbReference type="NCBI Taxonomy" id="34406"/>
    <lineage>
        <taxon>Eukaryota</taxon>
        <taxon>Fungi</taxon>
        <taxon>Dikarya</taxon>
        <taxon>Ascomycota</taxon>
        <taxon>Pezizomycotina</taxon>
        <taxon>Sordariomycetes</taxon>
        <taxon>Hypocreomycetidae</taxon>
        <taxon>Glomerellales</taxon>
        <taxon>Glomerellaceae</taxon>
        <taxon>Colletotrichum</taxon>
        <taxon>Colletotrichum destructivum species complex</taxon>
    </lineage>
</organism>
<name>A0AAX4I165_9PEZI</name>
<sequence length="89" mass="9957">MFDIGPAVRPGSRREFSQDFGTSSICSLTKSCHVGSSMPYSSPRITGDLHPCFQYFHARNINWPKHYPTMGNKPWYLESIPAYATLASG</sequence>
<reference evidence="2" key="1">
    <citation type="journal article" date="2023" name="bioRxiv">
        <title>Complete genome of the Medicago anthracnose fungus, Colletotrichum destructivum, reveals a mini-chromosome-like region within a core chromosome.</title>
        <authorList>
            <person name="Lapalu N."/>
            <person name="Simon A."/>
            <person name="Lu A."/>
            <person name="Plaumann P.-L."/>
            <person name="Amselem J."/>
            <person name="Pigne S."/>
            <person name="Auger A."/>
            <person name="Koch C."/>
            <person name="Dallery J.-F."/>
            <person name="O'Connell R.J."/>
        </authorList>
    </citation>
    <scope>NUCLEOTIDE SEQUENCE [LARGE SCALE GENOMIC DNA]</scope>
    <source>
        <strain evidence="2">CBS 520.97</strain>
    </source>
</reference>
<proteinExistence type="predicted"/>